<keyword evidence="5" id="KW-1185">Reference proteome</keyword>
<evidence type="ECO:0000256" key="2">
    <source>
        <dbReference type="ARBA" id="ARBA00022803"/>
    </source>
</evidence>
<sequence>MDARNETNRPTFLEKQNLFDGITAVVAAGGAIAAAATQNVALAAFPLAGAIGVHIFNRRQLLAAMTDHYETMIRQQNLYIVNHQESLNALSARLQTWQEEMNVRIERETGDIREQIRNKGQEIVALQDITGELTQFTATIDSKQQQLRGVVERIQQIENASHILQTDPDSARMYYQRGLNFHKLGEKQDALIDFNRAIDLDPQYADAYHGRGILLAEMGDRQGAVDDLRAAAKYYFELGEIDSYQRSKDLALELYDHSLTEGEIPVRSREGEEVKVNSDPTFPDQVLVGGLFEE</sequence>
<dbReference type="GO" id="GO:0009279">
    <property type="term" value="C:cell outer membrane"/>
    <property type="evidence" value="ECO:0007669"/>
    <property type="project" value="TreeGrafter"/>
</dbReference>
<dbReference type="EMBL" id="JBAFSM010000024">
    <property type="protein sequence ID" value="MEG3438154.1"/>
    <property type="molecule type" value="Genomic_DNA"/>
</dbReference>
<dbReference type="PANTHER" id="PTHR44858">
    <property type="entry name" value="TETRATRICOPEPTIDE REPEAT PROTEIN 6"/>
    <property type="match status" value="1"/>
</dbReference>
<dbReference type="Pfam" id="PF13414">
    <property type="entry name" value="TPR_11"/>
    <property type="match status" value="1"/>
</dbReference>
<dbReference type="PROSITE" id="PS50005">
    <property type="entry name" value="TPR"/>
    <property type="match status" value="1"/>
</dbReference>
<evidence type="ECO:0000313" key="5">
    <source>
        <dbReference type="Proteomes" id="UP001328733"/>
    </source>
</evidence>
<comment type="caution">
    <text evidence="4">The sequence shown here is derived from an EMBL/GenBank/DDBJ whole genome shotgun (WGS) entry which is preliminary data.</text>
</comment>
<keyword evidence="2 3" id="KW-0802">TPR repeat</keyword>
<evidence type="ECO:0000256" key="3">
    <source>
        <dbReference type="PROSITE-ProRule" id="PRU00339"/>
    </source>
</evidence>
<dbReference type="SUPFAM" id="SSF48452">
    <property type="entry name" value="TPR-like"/>
    <property type="match status" value="1"/>
</dbReference>
<accession>A0AAW9QSZ8</accession>
<dbReference type="InterPro" id="IPR050498">
    <property type="entry name" value="Ycf3"/>
</dbReference>
<gene>
    <name evidence="4" type="ORF">V0288_13580</name>
</gene>
<name>A0AAW9QSZ8_9CHRO</name>
<dbReference type="Proteomes" id="UP001328733">
    <property type="component" value="Unassembled WGS sequence"/>
</dbReference>
<dbReference type="PANTHER" id="PTHR44858:SF1">
    <property type="entry name" value="UDP-N-ACETYLGLUCOSAMINE--PEPTIDE N-ACETYLGLUCOSAMINYLTRANSFERASE SPINDLY-RELATED"/>
    <property type="match status" value="1"/>
</dbReference>
<protein>
    <submittedName>
        <fullName evidence="4">Tetratricopeptide repeat protein</fullName>
    </submittedName>
</protein>
<feature type="repeat" description="TPR" evidence="3">
    <location>
        <begin position="171"/>
        <end position="204"/>
    </location>
</feature>
<dbReference type="AlphaFoldDB" id="A0AAW9QSZ8"/>
<dbReference type="RefSeq" id="WP_332865637.1">
    <property type="nucleotide sequence ID" value="NZ_JBAFSM010000024.1"/>
</dbReference>
<evidence type="ECO:0000256" key="1">
    <source>
        <dbReference type="ARBA" id="ARBA00022737"/>
    </source>
</evidence>
<dbReference type="PROSITE" id="PS50293">
    <property type="entry name" value="TPR_REGION"/>
    <property type="match status" value="1"/>
</dbReference>
<keyword evidence="1" id="KW-0677">Repeat</keyword>
<evidence type="ECO:0000313" key="4">
    <source>
        <dbReference type="EMBL" id="MEG3438154.1"/>
    </source>
</evidence>
<dbReference type="GO" id="GO:0046813">
    <property type="term" value="P:receptor-mediated virion attachment to host cell"/>
    <property type="evidence" value="ECO:0007669"/>
    <property type="project" value="TreeGrafter"/>
</dbReference>
<dbReference type="Gene3D" id="1.25.40.10">
    <property type="entry name" value="Tetratricopeptide repeat domain"/>
    <property type="match status" value="1"/>
</dbReference>
<organism evidence="4 5">
    <name type="scientific">Pannus brasiliensis CCIBt3594</name>
    <dbReference type="NCBI Taxonomy" id="1427578"/>
    <lineage>
        <taxon>Bacteria</taxon>
        <taxon>Bacillati</taxon>
        <taxon>Cyanobacteriota</taxon>
        <taxon>Cyanophyceae</taxon>
        <taxon>Oscillatoriophycideae</taxon>
        <taxon>Chroococcales</taxon>
        <taxon>Microcystaceae</taxon>
        <taxon>Pannus</taxon>
    </lineage>
</organism>
<reference evidence="4 5" key="1">
    <citation type="submission" date="2024-01" db="EMBL/GenBank/DDBJ databases">
        <title>Genomic insights into the taxonomy and metabolism of the cyanobacterium Pannus brasiliensis CCIBt3594.</title>
        <authorList>
            <person name="Machado M."/>
            <person name="Botero N.B."/>
            <person name="Andreote A.P.D."/>
            <person name="Feitosa A.M.T."/>
            <person name="Popin R."/>
            <person name="Sivonen K."/>
            <person name="Fiore M.F."/>
        </authorList>
    </citation>
    <scope>NUCLEOTIDE SEQUENCE [LARGE SCALE GENOMIC DNA]</scope>
    <source>
        <strain evidence="4 5">CCIBt3594</strain>
    </source>
</reference>
<dbReference type="InterPro" id="IPR011990">
    <property type="entry name" value="TPR-like_helical_dom_sf"/>
</dbReference>
<dbReference type="SMART" id="SM00028">
    <property type="entry name" value="TPR"/>
    <property type="match status" value="2"/>
</dbReference>
<dbReference type="InterPro" id="IPR019734">
    <property type="entry name" value="TPR_rpt"/>
</dbReference>
<proteinExistence type="predicted"/>